<sequence length="235" mass="26637">MWQISFHITNLILDKRRPPKRLREAAQNIVNWNFLSPAIPTNYNLTNSTQPPNPQFSLQEISTGIEHVPSGKASERRKRLAAGHLISSHYIPGDSRRGAGEISDSEADISSGVYQQPERPTAWLQGRQICGYSHLHAPYLFPGFLENRKHYTLLQKGGKDQQLATSYSPISLLPTVGKVLEKLMTHRLIYHRESINNLNDRQHGFRKGKSVDTAVYDLISKIQIARRQACLSALY</sequence>
<evidence type="ECO:0000313" key="2">
    <source>
        <dbReference type="Proteomes" id="UP000499080"/>
    </source>
</evidence>
<keyword evidence="2" id="KW-1185">Reference proteome</keyword>
<organism evidence="1 2">
    <name type="scientific">Araneus ventricosus</name>
    <name type="common">Orbweaver spider</name>
    <name type="synonym">Epeira ventricosa</name>
    <dbReference type="NCBI Taxonomy" id="182803"/>
    <lineage>
        <taxon>Eukaryota</taxon>
        <taxon>Metazoa</taxon>
        <taxon>Ecdysozoa</taxon>
        <taxon>Arthropoda</taxon>
        <taxon>Chelicerata</taxon>
        <taxon>Arachnida</taxon>
        <taxon>Araneae</taxon>
        <taxon>Araneomorphae</taxon>
        <taxon>Entelegynae</taxon>
        <taxon>Araneoidea</taxon>
        <taxon>Araneidae</taxon>
        <taxon>Araneus</taxon>
    </lineage>
</organism>
<dbReference type="AlphaFoldDB" id="A0A4Y2M6V7"/>
<protein>
    <recommendedName>
        <fullName evidence="3">Reverse transcriptase domain-containing protein</fullName>
    </recommendedName>
</protein>
<dbReference type="EMBL" id="BGPR01006861">
    <property type="protein sequence ID" value="GBN22399.1"/>
    <property type="molecule type" value="Genomic_DNA"/>
</dbReference>
<dbReference type="OrthoDB" id="6429725at2759"/>
<evidence type="ECO:0000313" key="1">
    <source>
        <dbReference type="EMBL" id="GBN22399.1"/>
    </source>
</evidence>
<accession>A0A4Y2M6V7</accession>
<name>A0A4Y2M6V7_ARAVE</name>
<dbReference type="Proteomes" id="UP000499080">
    <property type="component" value="Unassembled WGS sequence"/>
</dbReference>
<evidence type="ECO:0008006" key="3">
    <source>
        <dbReference type="Google" id="ProtNLM"/>
    </source>
</evidence>
<comment type="caution">
    <text evidence="1">The sequence shown here is derived from an EMBL/GenBank/DDBJ whole genome shotgun (WGS) entry which is preliminary data.</text>
</comment>
<proteinExistence type="predicted"/>
<reference evidence="1 2" key="1">
    <citation type="journal article" date="2019" name="Sci. Rep.">
        <title>Orb-weaving spider Araneus ventricosus genome elucidates the spidroin gene catalogue.</title>
        <authorList>
            <person name="Kono N."/>
            <person name="Nakamura H."/>
            <person name="Ohtoshi R."/>
            <person name="Moran D.A.P."/>
            <person name="Shinohara A."/>
            <person name="Yoshida Y."/>
            <person name="Fujiwara M."/>
            <person name="Mori M."/>
            <person name="Tomita M."/>
            <person name="Arakawa K."/>
        </authorList>
    </citation>
    <scope>NUCLEOTIDE SEQUENCE [LARGE SCALE GENOMIC DNA]</scope>
</reference>
<gene>
    <name evidence="1" type="ORF">AVEN_245391_1</name>
</gene>